<keyword evidence="6 14" id="KW-0548">Nucleotidyltransferase</keyword>
<evidence type="ECO:0000256" key="12">
    <source>
        <dbReference type="ARBA" id="ARBA00049494"/>
    </source>
</evidence>
<dbReference type="EC" id="2.7.7.2" evidence="2"/>
<keyword evidence="5" id="KW-0808">Transferase</keyword>
<dbReference type="OrthoDB" id="270728at2759"/>
<dbReference type="InParanoid" id="A8P0I2"/>
<evidence type="ECO:0000256" key="8">
    <source>
        <dbReference type="ARBA" id="ARBA00022827"/>
    </source>
</evidence>
<dbReference type="EMBL" id="AACS02000006">
    <property type="protein sequence ID" value="EAU83912.2"/>
    <property type="molecule type" value="Genomic_DNA"/>
</dbReference>
<keyword evidence="4" id="KW-0288">FMN</keyword>
<dbReference type="VEuPathDB" id="FungiDB:CC1G_10317"/>
<evidence type="ECO:0000256" key="5">
    <source>
        <dbReference type="ARBA" id="ARBA00022679"/>
    </source>
</evidence>
<keyword evidence="8" id="KW-0274">FAD</keyword>
<dbReference type="GO" id="GO:0003919">
    <property type="term" value="F:FMN adenylyltransferase activity"/>
    <property type="evidence" value="ECO:0007669"/>
    <property type="project" value="UniProtKB-EC"/>
</dbReference>
<dbReference type="STRING" id="240176.A8P0I2"/>
<dbReference type="KEGG" id="cci:CC1G_10317"/>
<dbReference type="OMA" id="EEFVQWS"/>
<dbReference type="GO" id="GO:0006747">
    <property type="term" value="P:FAD biosynthetic process"/>
    <property type="evidence" value="ECO:0007669"/>
    <property type="project" value="TreeGrafter"/>
</dbReference>
<evidence type="ECO:0000259" key="13">
    <source>
        <dbReference type="Pfam" id="PF01507"/>
    </source>
</evidence>
<reference evidence="14 15" key="1">
    <citation type="journal article" date="2010" name="Proc. Natl. Acad. Sci. U.S.A.">
        <title>Insights into evolution of multicellular fungi from the assembled chromosomes of the mushroom Coprinopsis cinerea (Coprinus cinereus).</title>
        <authorList>
            <person name="Stajich J.E."/>
            <person name="Wilke S.K."/>
            <person name="Ahren D."/>
            <person name="Au C.H."/>
            <person name="Birren B.W."/>
            <person name="Borodovsky M."/>
            <person name="Burns C."/>
            <person name="Canback B."/>
            <person name="Casselton L.A."/>
            <person name="Cheng C.K."/>
            <person name="Deng J."/>
            <person name="Dietrich F.S."/>
            <person name="Fargo D.C."/>
            <person name="Farman M.L."/>
            <person name="Gathman A.C."/>
            <person name="Goldberg J."/>
            <person name="Guigo R."/>
            <person name="Hoegger P.J."/>
            <person name="Hooker J.B."/>
            <person name="Huggins A."/>
            <person name="James T.Y."/>
            <person name="Kamada T."/>
            <person name="Kilaru S."/>
            <person name="Kodira C."/>
            <person name="Kues U."/>
            <person name="Kupfer D."/>
            <person name="Kwan H.S."/>
            <person name="Lomsadze A."/>
            <person name="Li W."/>
            <person name="Lilly W.W."/>
            <person name="Ma L.J."/>
            <person name="Mackey A.J."/>
            <person name="Manning G."/>
            <person name="Martin F."/>
            <person name="Muraguchi H."/>
            <person name="Natvig D.O."/>
            <person name="Palmerini H."/>
            <person name="Ramesh M.A."/>
            <person name="Rehmeyer C.J."/>
            <person name="Roe B.A."/>
            <person name="Shenoy N."/>
            <person name="Stanke M."/>
            <person name="Ter-Hovhannisyan V."/>
            <person name="Tunlid A."/>
            <person name="Velagapudi R."/>
            <person name="Vision T.J."/>
            <person name="Zeng Q."/>
            <person name="Zolan M.E."/>
            <person name="Pukkila P.J."/>
        </authorList>
    </citation>
    <scope>NUCLEOTIDE SEQUENCE [LARGE SCALE GENOMIC DNA]</scope>
    <source>
        <strain evidence="15">Okayama-7 / 130 / ATCC MYA-4618 / FGSC 9003</strain>
    </source>
</reference>
<dbReference type="eggNOG" id="KOG2644">
    <property type="taxonomic scope" value="Eukaryota"/>
</dbReference>
<dbReference type="Gene3D" id="3.40.50.620">
    <property type="entry name" value="HUPs"/>
    <property type="match status" value="1"/>
</dbReference>
<evidence type="ECO:0000256" key="7">
    <source>
        <dbReference type="ARBA" id="ARBA00022741"/>
    </source>
</evidence>
<evidence type="ECO:0000256" key="11">
    <source>
        <dbReference type="ARBA" id="ARBA00031871"/>
    </source>
</evidence>
<keyword evidence="9" id="KW-0067">ATP-binding</keyword>
<dbReference type="HOGENOM" id="CLU_594488_0_0_1"/>
<dbReference type="GO" id="GO:0005524">
    <property type="term" value="F:ATP binding"/>
    <property type="evidence" value="ECO:0007669"/>
    <property type="project" value="UniProtKB-KW"/>
</dbReference>
<proteinExistence type="predicted"/>
<comment type="pathway">
    <text evidence="1">Cofactor biosynthesis; FAD biosynthesis; FAD from FMN: step 1/1.</text>
</comment>
<accession>A8P0I2</accession>
<dbReference type="Pfam" id="PF01507">
    <property type="entry name" value="PAPS_reduct"/>
    <property type="match status" value="1"/>
</dbReference>
<evidence type="ECO:0000256" key="4">
    <source>
        <dbReference type="ARBA" id="ARBA00022643"/>
    </source>
</evidence>
<dbReference type="RefSeq" id="XP_001837896.2">
    <property type="nucleotide sequence ID" value="XM_001837844.2"/>
</dbReference>
<dbReference type="InterPro" id="IPR014729">
    <property type="entry name" value="Rossmann-like_a/b/a_fold"/>
</dbReference>
<comment type="caution">
    <text evidence="14">The sequence shown here is derived from an EMBL/GenBank/DDBJ whole genome shotgun (WGS) entry which is preliminary data.</text>
</comment>
<evidence type="ECO:0000256" key="9">
    <source>
        <dbReference type="ARBA" id="ARBA00022840"/>
    </source>
</evidence>
<evidence type="ECO:0000313" key="15">
    <source>
        <dbReference type="Proteomes" id="UP000001861"/>
    </source>
</evidence>
<evidence type="ECO:0000256" key="1">
    <source>
        <dbReference type="ARBA" id="ARBA00004726"/>
    </source>
</evidence>
<keyword evidence="3" id="KW-0285">Flavoprotein</keyword>
<organism evidence="14 15">
    <name type="scientific">Coprinopsis cinerea (strain Okayama-7 / 130 / ATCC MYA-4618 / FGSC 9003)</name>
    <name type="common">Inky cap fungus</name>
    <name type="synonym">Hormographiella aspergillata</name>
    <dbReference type="NCBI Taxonomy" id="240176"/>
    <lineage>
        <taxon>Eukaryota</taxon>
        <taxon>Fungi</taxon>
        <taxon>Dikarya</taxon>
        <taxon>Basidiomycota</taxon>
        <taxon>Agaricomycotina</taxon>
        <taxon>Agaricomycetes</taxon>
        <taxon>Agaricomycetidae</taxon>
        <taxon>Agaricales</taxon>
        <taxon>Agaricineae</taxon>
        <taxon>Psathyrellaceae</taxon>
        <taxon>Coprinopsis</taxon>
    </lineage>
</organism>
<keyword evidence="15" id="KW-1185">Reference proteome</keyword>
<evidence type="ECO:0000256" key="3">
    <source>
        <dbReference type="ARBA" id="ARBA00022630"/>
    </source>
</evidence>
<evidence type="ECO:0000256" key="2">
    <source>
        <dbReference type="ARBA" id="ARBA00012393"/>
    </source>
</evidence>
<dbReference type="SUPFAM" id="SSF52402">
    <property type="entry name" value="Adenine nucleotide alpha hydrolases-like"/>
    <property type="match status" value="1"/>
</dbReference>
<dbReference type="PANTHER" id="PTHR23293">
    <property type="entry name" value="FAD SYNTHETASE-RELATED FMN ADENYLYLTRANSFERASE"/>
    <property type="match status" value="1"/>
</dbReference>
<dbReference type="PANTHER" id="PTHR23293:SF9">
    <property type="entry name" value="FAD SYNTHASE"/>
    <property type="match status" value="1"/>
</dbReference>
<name>A8P0I2_COPC7</name>
<comment type="catalytic activity">
    <reaction evidence="12">
        <text>FMN + ATP + H(+) = FAD + diphosphate</text>
        <dbReference type="Rhea" id="RHEA:17237"/>
        <dbReference type="ChEBI" id="CHEBI:15378"/>
        <dbReference type="ChEBI" id="CHEBI:30616"/>
        <dbReference type="ChEBI" id="CHEBI:33019"/>
        <dbReference type="ChEBI" id="CHEBI:57692"/>
        <dbReference type="ChEBI" id="CHEBI:58210"/>
        <dbReference type="EC" id="2.7.7.2"/>
    </reaction>
</comment>
<feature type="domain" description="Phosphoadenosine phosphosulphate reductase" evidence="13">
    <location>
        <begin position="102"/>
        <end position="190"/>
    </location>
</feature>
<sequence>MIMNCRKIADEVYGLAALADADPGSSSSCTQNGHAHEEKQKKLRELAPLVKEALDVIDEALDTHGPEATTIESVVTPKVAEGVKADDYIGRPKAVGKAKGGEGMRQALQAYKDRFPKIAAILIGTRRTDPHGATLSHRNPTDPGWPRFERVNPIINWSYQDIWTFLRELDVPYCSLYDQGYTSLGSTYNTFPNPALLVSPSPIPTSALSPGTALSQVMSTTHTEPGGGVISPTTALAECMSSTHIHRSGTTSNGNGVATPGTGDVKANGLSIETEVAAPRYLPAYELKDGSLERSGRGVETREIRLALRRGAAKAEAKAKARKEWGEEWERSKRRNRMKEIGELDELLKFGIRTKKLKRHEISAVVQIRTGHIPLNQYLHRIGKAETATCSCGRGAETPKHYVMECPNYRHERHDMRLELRHKARDWKYICGTEKGMKELAKYIGRTERLKGLVVKQTPE</sequence>
<protein>
    <recommendedName>
        <fullName evidence="2">FAD synthase</fullName>
        <ecNumber evidence="2">2.7.7.2</ecNumber>
    </recommendedName>
    <alternativeName>
        <fullName evidence="10">FAD pyrophosphorylase</fullName>
    </alternativeName>
    <alternativeName>
        <fullName evidence="11">FMN adenylyltransferase</fullName>
    </alternativeName>
</protein>
<dbReference type="InterPro" id="IPR002500">
    <property type="entry name" value="PAPS_reduct_dom"/>
</dbReference>
<dbReference type="Proteomes" id="UP000001861">
    <property type="component" value="Unassembled WGS sequence"/>
</dbReference>
<evidence type="ECO:0000313" key="14">
    <source>
        <dbReference type="EMBL" id="EAU83912.2"/>
    </source>
</evidence>
<dbReference type="GeneID" id="6014458"/>
<evidence type="ECO:0000256" key="10">
    <source>
        <dbReference type="ARBA" id="ARBA00031145"/>
    </source>
</evidence>
<dbReference type="AlphaFoldDB" id="A8P0I2"/>
<keyword evidence="7" id="KW-0547">Nucleotide-binding</keyword>
<evidence type="ECO:0000256" key="6">
    <source>
        <dbReference type="ARBA" id="ARBA00022695"/>
    </source>
</evidence>
<gene>
    <name evidence="14" type="ORF">CC1G_10317</name>
</gene>